<comment type="caution">
    <text evidence="2">The sequence shown here is derived from an EMBL/GenBank/DDBJ whole genome shotgun (WGS) entry which is preliminary data.</text>
</comment>
<keyword evidence="1" id="KW-0472">Membrane</keyword>
<feature type="transmembrane region" description="Helical" evidence="1">
    <location>
        <begin position="12"/>
        <end position="29"/>
    </location>
</feature>
<gene>
    <name evidence="2" type="ORF">H6H04_15575</name>
</gene>
<reference evidence="2 3" key="1">
    <citation type="submission" date="2020-08" db="EMBL/GenBank/DDBJ databases">
        <title>Winogradskyella ouciana sp. nov., isolated from the hadal seawater of the Mariana Trench.</title>
        <authorList>
            <person name="He X."/>
        </authorList>
    </citation>
    <scope>NUCLEOTIDE SEQUENCE [LARGE SCALE GENOMIC DNA]</scope>
    <source>
        <strain evidence="2 3">KCTC 22026</strain>
    </source>
</reference>
<keyword evidence="1" id="KW-0812">Transmembrane</keyword>
<evidence type="ECO:0000313" key="2">
    <source>
        <dbReference type="EMBL" id="MBC3847817.1"/>
    </source>
</evidence>
<keyword evidence="3" id="KW-1185">Reference proteome</keyword>
<sequence>MNKVTKGAFLKYGIPCLAVILIIIQIILVNTHQLSKWKGGGYGMYTEIHYYYNQIYIPGLTVDSLITNNQDMRATLGRLKLMPNKNNLNKAARLVLKSTERDSVHIQIWKPIVNSQNGEYSRYLVSEIYLKKSEL</sequence>
<dbReference type="EMBL" id="JACOME010000006">
    <property type="protein sequence ID" value="MBC3847817.1"/>
    <property type="molecule type" value="Genomic_DNA"/>
</dbReference>
<dbReference type="Proteomes" id="UP000607435">
    <property type="component" value="Unassembled WGS sequence"/>
</dbReference>
<evidence type="ECO:0000256" key="1">
    <source>
        <dbReference type="SAM" id="Phobius"/>
    </source>
</evidence>
<evidence type="ECO:0008006" key="4">
    <source>
        <dbReference type="Google" id="ProtNLM"/>
    </source>
</evidence>
<proteinExistence type="predicted"/>
<dbReference type="RefSeq" id="WP_186846917.1">
    <property type="nucleotide sequence ID" value="NZ_JACOME010000006.1"/>
</dbReference>
<name>A0ABR6Y520_9FLAO</name>
<evidence type="ECO:0000313" key="3">
    <source>
        <dbReference type="Proteomes" id="UP000607435"/>
    </source>
</evidence>
<accession>A0ABR6Y520</accession>
<keyword evidence="1" id="KW-1133">Transmembrane helix</keyword>
<protein>
    <recommendedName>
        <fullName evidence="4">FixH protein</fullName>
    </recommendedName>
</protein>
<organism evidence="2 3">
    <name type="scientific">Winogradskyella echinorum</name>
    <dbReference type="NCBI Taxonomy" id="538189"/>
    <lineage>
        <taxon>Bacteria</taxon>
        <taxon>Pseudomonadati</taxon>
        <taxon>Bacteroidota</taxon>
        <taxon>Flavobacteriia</taxon>
        <taxon>Flavobacteriales</taxon>
        <taxon>Flavobacteriaceae</taxon>
        <taxon>Winogradskyella</taxon>
    </lineage>
</organism>